<gene>
    <name evidence="2" type="ORF">UV59_C0007G0029</name>
</gene>
<organism evidence="2 3">
    <name type="scientific">Candidatus Gottesmanbacteria bacterium GW2011_GWA1_43_11</name>
    <dbReference type="NCBI Taxonomy" id="1618436"/>
    <lineage>
        <taxon>Bacteria</taxon>
        <taxon>Candidatus Gottesmaniibacteriota</taxon>
    </lineage>
</organism>
<dbReference type="AlphaFoldDB" id="A0A0G1EQX1"/>
<sequence>MIFLLSKYGSIKKLPMFLFCIWLTGLFLLAVRPALAYLDPGSGSYVFQLLIAGLLTASVTVKMYWRQIKSYIEKKVMRKRDED</sequence>
<dbReference type="EMBL" id="LCFB01000007">
    <property type="protein sequence ID" value="KKS85446.1"/>
    <property type="molecule type" value="Genomic_DNA"/>
</dbReference>
<evidence type="ECO:0000313" key="2">
    <source>
        <dbReference type="EMBL" id="KKS85446.1"/>
    </source>
</evidence>
<proteinExistence type="predicted"/>
<feature type="transmembrane region" description="Helical" evidence="1">
    <location>
        <begin position="46"/>
        <end position="65"/>
    </location>
</feature>
<dbReference type="STRING" id="1618436.UV59_C0007G0029"/>
<evidence type="ECO:0000256" key="1">
    <source>
        <dbReference type="SAM" id="Phobius"/>
    </source>
</evidence>
<keyword evidence="1" id="KW-0472">Membrane</keyword>
<keyword evidence="1" id="KW-1133">Transmembrane helix</keyword>
<name>A0A0G1EQX1_9BACT</name>
<protein>
    <submittedName>
        <fullName evidence="2">Uncharacterized protein</fullName>
    </submittedName>
</protein>
<comment type="caution">
    <text evidence="2">The sequence shown here is derived from an EMBL/GenBank/DDBJ whole genome shotgun (WGS) entry which is preliminary data.</text>
</comment>
<reference evidence="2 3" key="1">
    <citation type="journal article" date="2015" name="Nature">
        <title>rRNA introns, odd ribosomes, and small enigmatic genomes across a large radiation of phyla.</title>
        <authorList>
            <person name="Brown C.T."/>
            <person name="Hug L.A."/>
            <person name="Thomas B.C."/>
            <person name="Sharon I."/>
            <person name="Castelle C.J."/>
            <person name="Singh A."/>
            <person name="Wilkins M.J."/>
            <person name="Williams K.H."/>
            <person name="Banfield J.F."/>
        </authorList>
    </citation>
    <scope>NUCLEOTIDE SEQUENCE [LARGE SCALE GENOMIC DNA]</scope>
</reference>
<keyword evidence="1" id="KW-0812">Transmembrane</keyword>
<evidence type="ECO:0000313" key="3">
    <source>
        <dbReference type="Proteomes" id="UP000034543"/>
    </source>
</evidence>
<dbReference type="Proteomes" id="UP000034543">
    <property type="component" value="Unassembled WGS sequence"/>
</dbReference>
<accession>A0A0G1EQX1</accession>